<proteinExistence type="inferred from homology"/>
<evidence type="ECO:0000259" key="5">
    <source>
        <dbReference type="SMART" id="SM01359"/>
    </source>
</evidence>
<evidence type="ECO:0000313" key="7">
    <source>
        <dbReference type="Proteomes" id="UP000504611"/>
    </source>
</evidence>
<dbReference type="Pfam" id="PF07703">
    <property type="entry name" value="A2M_BRD"/>
    <property type="match status" value="1"/>
</dbReference>
<dbReference type="Gene3D" id="2.20.130.20">
    <property type="match status" value="1"/>
</dbReference>
<feature type="non-terminal residue" evidence="8">
    <location>
        <position position="1"/>
    </location>
</feature>
<dbReference type="Gene3D" id="2.60.40.10">
    <property type="entry name" value="Immunoglobulins"/>
    <property type="match status" value="1"/>
</dbReference>
<accession>A0A6I9N1Y9</accession>
<dbReference type="PROSITE" id="PS00477">
    <property type="entry name" value="ALPHA_2_MACROGLOBULIN"/>
    <property type="match status" value="1"/>
</dbReference>
<dbReference type="PANTHER" id="PTHR11412">
    <property type="entry name" value="MACROGLOBULIN / COMPLEMENT"/>
    <property type="match status" value="1"/>
</dbReference>
<feature type="domain" description="Alpha-2-macroglobulin" evidence="6">
    <location>
        <begin position="253"/>
        <end position="342"/>
    </location>
</feature>
<dbReference type="GeneID" id="104947591"/>
<dbReference type="RefSeq" id="XP_010771939.1">
    <property type="nucleotide sequence ID" value="XM_010773637.1"/>
</dbReference>
<dbReference type="Gene3D" id="6.20.50.160">
    <property type="match status" value="1"/>
</dbReference>
<dbReference type="SUPFAM" id="SSF48239">
    <property type="entry name" value="Terpenoid cyclases/Protein prenyltransferases"/>
    <property type="match status" value="1"/>
</dbReference>
<evidence type="ECO:0000256" key="1">
    <source>
        <dbReference type="ARBA" id="ARBA00010952"/>
    </source>
</evidence>
<evidence type="ECO:0000259" key="6">
    <source>
        <dbReference type="SMART" id="SM01360"/>
    </source>
</evidence>
<dbReference type="InterPro" id="IPR013783">
    <property type="entry name" value="Ig-like_fold"/>
</dbReference>
<dbReference type="Gene3D" id="1.50.10.20">
    <property type="match status" value="1"/>
</dbReference>
<dbReference type="Pfam" id="PF00207">
    <property type="entry name" value="A2M"/>
    <property type="match status" value="1"/>
</dbReference>
<evidence type="ECO:0000313" key="8">
    <source>
        <dbReference type="RefSeq" id="XP_010771939.1"/>
    </source>
</evidence>
<dbReference type="InterPro" id="IPR011625">
    <property type="entry name" value="A2M_N_BRD"/>
</dbReference>
<dbReference type="SMART" id="SM01359">
    <property type="entry name" value="A2M_N_2"/>
    <property type="match status" value="1"/>
</dbReference>
<dbReference type="InterPro" id="IPR001599">
    <property type="entry name" value="Macroglobln_a2"/>
</dbReference>
<dbReference type="InterPro" id="IPR047565">
    <property type="entry name" value="Alpha-macroglob_thiol-ester_cl"/>
</dbReference>
<dbReference type="InterPro" id="IPR019742">
    <property type="entry name" value="MacrogloblnA2_CS"/>
</dbReference>
<dbReference type="AlphaFoldDB" id="A0A6I9N1Y9"/>
<evidence type="ECO:0000256" key="4">
    <source>
        <dbReference type="ARBA" id="ARBA00023157"/>
    </source>
</evidence>
<dbReference type="SMART" id="SM01419">
    <property type="entry name" value="Thiol-ester_cl"/>
    <property type="match status" value="1"/>
</dbReference>
<evidence type="ECO:0000256" key="3">
    <source>
        <dbReference type="ARBA" id="ARBA00022900"/>
    </source>
</evidence>
<evidence type="ECO:0000256" key="2">
    <source>
        <dbReference type="ARBA" id="ARBA00022690"/>
    </source>
</evidence>
<keyword evidence="2" id="KW-0646">Protease inhibitor</keyword>
<dbReference type="InterPro" id="IPR050473">
    <property type="entry name" value="A2M/Complement_sys"/>
</dbReference>
<dbReference type="OrthoDB" id="9998011at2759"/>
<dbReference type="PANTHER" id="PTHR11412:SF150">
    <property type="entry name" value="ALPHA-2-MACROGLOBULIN-RELATED"/>
    <property type="match status" value="1"/>
</dbReference>
<dbReference type="SUPFAM" id="SSF81296">
    <property type="entry name" value="E set domains"/>
    <property type="match status" value="1"/>
</dbReference>
<dbReference type="GO" id="GO:0004867">
    <property type="term" value="F:serine-type endopeptidase inhibitor activity"/>
    <property type="evidence" value="ECO:0007669"/>
    <property type="project" value="UniProtKB-KW"/>
</dbReference>
<organism evidence="7 8">
    <name type="scientific">Notothenia coriiceps</name>
    <name type="common">black rockcod</name>
    <dbReference type="NCBI Taxonomy" id="8208"/>
    <lineage>
        <taxon>Eukaryota</taxon>
        <taxon>Metazoa</taxon>
        <taxon>Chordata</taxon>
        <taxon>Craniata</taxon>
        <taxon>Vertebrata</taxon>
        <taxon>Euteleostomi</taxon>
        <taxon>Actinopterygii</taxon>
        <taxon>Neopterygii</taxon>
        <taxon>Teleostei</taxon>
        <taxon>Neoteleostei</taxon>
        <taxon>Acanthomorphata</taxon>
        <taxon>Eupercaria</taxon>
        <taxon>Perciformes</taxon>
        <taxon>Notothenioidei</taxon>
        <taxon>Nototheniidae</taxon>
        <taxon>Notothenia</taxon>
    </lineage>
</organism>
<keyword evidence="3" id="KW-0722">Serine protease inhibitor</keyword>
<dbReference type="GO" id="GO:0007399">
    <property type="term" value="P:nervous system development"/>
    <property type="evidence" value="ECO:0007669"/>
    <property type="project" value="UniProtKB-ARBA"/>
</dbReference>
<name>A0A6I9N1Y9_9TELE</name>
<reference evidence="8" key="1">
    <citation type="submission" date="2025-08" db="UniProtKB">
        <authorList>
            <consortium name="RefSeq"/>
        </authorList>
    </citation>
    <scope>IDENTIFICATION</scope>
    <source>
        <tissue evidence="8">Muscle</tissue>
    </source>
</reference>
<dbReference type="KEGG" id="ncc:104947591"/>
<sequence>SYRCIIHSSTFEIPQVLSRGAIVMQGVKRVEVQDKSVNEGQVSFKLTVSPDMAPDIQVIIYAILPSETVIAKSADFSIEKCFSHKVSLEFSPSSAVPGEQTTLQVKALPDSLCGVSAVDQSVLIKEPGKTLEADKIFNLLPVKKASHVPYNVEDRVECLLVRPRRYAIPYRERNQRDDAHTVFQNVGMKIATNLVIRVPTCLKYRGREYHQGHGMHVTYNSAPERMRMMSTPSLDQHSFDSPIETVRTFFPETWIWELIEVGKSGTKDVSITVPDTITTWETEAFCLSSQGFGLAPRKEITVFQPFFLELSLPYSTIRGEHFELKATVFNYLTSCIMLTVVPEPSLDYTLTPLSGDQYTSCLCGGERKTLSWNMAPSALGVVNVSVTAEAVASQASCDNEIVSVPERGRIDVVKRSLIVKAEGTEMSKTYNWLLCPEGEALTEEIEIQLPENVIVGSARASLSVLGDILGRALNNLDGLLRMPYGCGEQNMALLAPNIYILQYLKNTQQLTPVIKNKATNFLTSGESCLHYGVVKKQSTISAKPKNL</sequence>
<protein>
    <submittedName>
        <fullName evidence="8">Alpha-2-macroglobulin-like</fullName>
    </submittedName>
</protein>
<dbReference type="Proteomes" id="UP000504611">
    <property type="component" value="Unplaced"/>
</dbReference>
<dbReference type="Pfam" id="PF07678">
    <property type="entry name" value="TED_complement"/>
    <property type="match status" value="1"/>
</dbReference>
<dbReference type="InterPro" id="IPR011626">
    <property type="entry name" value="Alpha-macroglobulin_TED"/>
</dbReference>
<feature type="domain" description="Alpha-2-macroglobulin bait region" evidence="5">
    <location>
        <begin position="6"/>
        <end position="125"/>
    </location>
</feature>
<gene>
    <name evidence="8" type="primary">LOC104947591</name>
</gene>
<keyword evidence="7" id="KW-1185">Reference proteome</keyword>
<dbReference type="InterPro" id="IPR008930">
    <property type="entry name" value="Terpenoid_cyclase/PrenylTrfase"/>
</dbReference>
<comment type="similarity">
    <text evidence="1">Belongs to the protease inhibitor I39 (alpha-2-macroglobulin) family.</text>
</comment>
<dbReference type="InterPro" id="IPR014756">
    <property type="entry name" value="Ig_E-set"/>
</dbReference>
<dbReference type="GO" id="GO:0005615">
    <property type="term" value="C:extracellular space"/>
    <property type="evidence" value="ECO:0007669"/>
    <property type="project" value="InterPro"/>
</dbReference>
<keyword evidence="4" id="KW-1015">Disulfide bond</keyword>
<dbReference type="SMART" id="SM01360">
    <property type="entry name" value="A2M"/>
    <property type="match status" value="1"/>
</dbReference>
<dbReference type="Gene3D" id="2.60.40.1930">
    <property type="match status" value="1"/>
</dbReference>